<dbReference type="PANTHER" id="PTHR33735:SF14">
    <property type="entry name" value="PHAGE CAPSID SCAFFOLDING PROTEIN (GPO) SERINE PEPTIDASE"/>
    <property type="match status" value="1"/>
</dbReference>
<dbReference type="AlphaFoldDB" id="A0A1R3HRP6"/>
<proteinExistence type="predicted"/>
<protein>
    <submittedName>
        <fullName evidence="2">Uncharacterized protein</fullName>
    </submittedName>
</protein>
<organism evidence="2 3">
    <name type="scientific">Corchorus olitorius</name>
    <dbReference type="NCBI Taxonomy" id="93759"/>
    <lineage>
        <taxon>Eukaryota</taxon>
        <taxon>Viridiplantae</taxon>
        <taxon>Streptophyta</taxon>
        <taxon>Embryophyta</taxon>
        <taxon>Tracheophyta</taxon>
        <taxon>Spermatophyta</taxon>
        <taxon>Magnoliopsida</taxon>
        <taxon>eudicotyledons</taxon>
        <taxon>Gunneridae</taxon>
        <taxon>Pentapetalae</taxon>
        <taxon>rosids</taxon>
        <taxon>malvids</taxon>
        <taxon>Malvales</taxon>
        <taxon>Malvaceae</taxon>
        <taxon>Grewioideae</taxon>
        <taxon>Apeibeae</taxon>
        <taxon>Corchorus</taxon>
    </lineage>
</organism>
<accession>A0A1R3HRP6</accession>
<dbReference type="PANTHER" id="PTHR33735">
    <property type="entry name" value="EXPRESSED PROTEIN"/>
    <property type="match status" value="1"/>
</dbReference>
<name>A0A1R3HRP6_9ROSI</name>
<keyword evidence="3" id="KW-1185">Reference proteome</keyword>
<evidence type="ECO:0000313" key="2">
    <source>
        <dbReference type="EMBL" id="OMO73043.1"/>
    </source>
</evidence>
<dbReference type="OrthoDB" id="1927611at2759"/>
<evidence type="ECO:0000256" key="1">
    <source>
        <dbReference type="SAM" id="SignalP"/>
    </source>
</evidence>
<comment type="caution">
    <text evidence="2">The sequence shown here is derived from an EMBL/GenBank/DDBJ whole genome shotgun (WGS) entry which is preliminary data.</text>
</comment>
<dbReference type="EMBL" id="AWUE01019527">
    <property type="protein sequence ID" value="OMO73043.1"/>
    <property type="molecule type" value="Genomic_DNA"/>
</dbReference>
<keyword evidence="1" id="KW-0732">Signal</keyword>
<dbReference type="Proteomes" id="UP000187203">
    <property type="component" value="Unassembled WGS sequence"/>
</dbReference>
<reference evidence="3" key="1">
    <citation type="submission" date="2013-09" db="EMBL/GenBank/DDBJ databases">
        <title>Corchorus olitorius genome sequencing.</title>
        <authorList>
            <person name="Alam M."/>
            <person name="Haque M.S."/>
            <person name="Islam M.S."/>
            <person name="Emdad E.M."/>
            <person name="Islam M.M."/>
            <person name="Ahmed B."/>
            <person name="Halim A."/>
            <person name="Hossen Q.M.M."/>
            <person name="Hossain M.Z."/>
            <person name="Ahmed R."/>
            <person name="Khan M.M."/>
            <person name="Islam R."/>
            <person name="Rashid M.M."/>
            <person name="Khan S.A."/>
            <person name="Rahman M.S."/>
            <person name="Alam M."/>
            <person name="Yahiya A.S."/>
            <person name="Khan M.S."/>
            <person name="Azam M.S."/>
            <person name="Haque T."/>
            <person name="Lashkar M.Z.H."/>
            <person name="Akhand A.I."/>
            <person name="Morshed G."/>
            <person name="Roy S."/>
            <person name="Uddin K.S."/>
            <person name="Rabeya T."/>
            <person name="Hossain A.S."/>
            <person name="Chowdhury A."/>
            <person name="Snigdha A.R."/>
            <person name="Mortoza M.S."/>
            <person name="Matin S.A."/>
            <person name="Hoque S.M.E."/>
            <person name="Islam M.K."/>
            <person name="Roy D.K."/>
            <person name="Haider R."/>
            <person name="Moosa M.M."/>
            <person name="Elias S.M."/>
            <person name="Hasan A.M."/>
            <person name="Jahan S."/>
            <person name="Shafiuddin M."/>
            <person name="Mahmood N."/>
            <person name="Shommy N.S."/>
        </authorList>
    </citation>
    <scope>NUCLEOTIDE SEQUENCE [LARGE SCALE GENOMIC DNA]</scope>
    <source>
        <strain evidence="3">cv. O-4</strain>
    </source>
</reference>
<feature type="chain" id="PRO_5012300299" evidence="1">
    <location>
        <begin position="26"/>
        <end position="133"/>
    </location>
</feature>
<evidence type="ECO:0000313" key="3">
    <source>
        <dbReference type="Proteomes" id="UP000187203"/>
    </source>
</evidence>
<feature type="signal peptide" evidence="1">
    <location>
        <begin position="1"/>
        <end position="25"/>
    </location>
</feature>
<dbReference type="STRING" id="93759.A0A1R3HRP6"/>
<gene>
    <name evidence="2" type="ORF">COLO4_27301</name>
</gene>
<sequence length="133" mass="14745">MMILSNIKNRLLRMLLSALLSVCKPWGGPLLAIKNKVDTVVETVECVAEVVELVAEEVEMVADEVVDSLPEGTMLKETVCSIEAIAKETAEDARKVEEFIQKVEDMEEEVIESLIKPFIDQVEKVVEGAIEAE</sequence>